<evidence type="ECO:0000256" key="1">
    <source>
        <dbReference type="ARBA" id="ARBA00023002"/>
    </source>
</evidence>
<dbReference type="EMBL" id="CP071796">
    <property type="protein sequence ID" value="QTD44348.1"/>
    <property type="molecule type" value="Genomic_DNA"/>
</dbReference>
<feature type="domain" description="Pyridoxamine 5'-phosphate oxidase N-terminal" evidence="3">
    <location>
        <begin position="12"/>
        <end position="141"/>
    </location>
</feature>
<dbReference type="Gene3D" id="2.30.110.10">
    <property type="entry name" value="Electron Transport, Fmn-binding Protein, Chain A"/>
    <property type="match status" value="1"/>
</dbReference>
<dbReference type="PIRSF" id="PIRSF004633">
    <property type="entry name" value="UCP_PLP_oxd"/>
    <property type="match status" value="1"/>
</dbReference>
<dbReference type="InterPro" id="IPR012349">
    <property type="entry name" value="Split_barrel_FMN-bd"/>
</dbReference>
<dbReference type="InterPro" id="IPR011576">
    <property type="entry name" value="Pyridox_Oxase_N"/>
</dbReference>
<gene>
    <name evidence="4" type="ORF">J1M35_14695</name>
</gene>
<dbReference type="Pfam" id="PF01243">
    <property type="entry name" value="PNPOx_N"/>
    <property type="match status" value="1"/>
</dbReference>
<dbReference type="KEGG" id="otd:J1M35_14695"/>
<dbReference type="PANTHER" id="PTHR35176">
    <property type="entry name" value="HEME OXYGENASE HI_0854-RELATED"/>
    <property type="match status" value="1"/>
</dbReference>
<sequence length="183" mass="20470">MNERNDLQTRIEEARVLAHSQQTVQLATCNSAGIPEASYAPFVESEGRYYIYVSELAKHCANLAATGRCAAMFIESEADAKNPFARRRLTLQCTAIELERGSEAFNAMLNKFHERFGKFMDVISPLLDFHLYQLTPVQGGFVAGFAKAYVLSGENLADIRWRDEEGHSSPDAKSRATLDEMIN</sequence>
<evidence type="ECO:0000259" key="3">
    <source>
        <dbReference type="Pfam" id="PF01243"/>
    </source>
</evidence>
<dbReference type="GO" id="GO:0016627">
    <property type="term" value="F:oxidoreductase activity, acting on the CH-CH group of donors"/>
    <property type="evidence" value="ECO:0007669"/>
    <property type="project" value="TreeGrafter"/>
</dbReference>
<dbReference type="Proteomes" id="UP000663903">
    <property type="component" value="Chromosome"/>
</dbReference>
<keyword evidence="5" id="KW-1185">Reference proteome</keyword>
<dbReference type="SUPFAM" id="SSF50475">
    <property type="entry name" value="FMN-binding split barrel"/>
    <property type="match status" value="1"/>
</dbReference>
<evidence type="ECO:0000256" key="2">
    <source>
        <dbReference type="SAM" id="MobiDB-lite"/>
    </source>
</evidence>
<name>A0A975CDA9_9BURK</name>
<protein>
    <submittedName>
        <fullName evidence="4">Pyridoxamine 5'-phosphate oxidase family protein</fullName>
    </submittedName>
</protein>
<proteinExistence type="predicted"/>
<dbReference type="GO" id="GO:0005829">
    <property type="term" value="C:cytosol"/>
    <property type="evidence" value="ECO:0007669"/>
    <property type="project" value="TreeGrafter"/>
</dbReference>
<dbReference type="RefSeq" id="WP_208007912.1">
    <property type="nucleotide sequence ID" value="NZ_CP071796.1"/>
</dbReference>
<organism evidence="4 5">
    <name type="scientific">Ottowia testudinis</name>
    <dbReference type="NCBI Taxonomy" id="2816950"/>
    <lineage>
        <taxon>Bacteria</taxon>
        <taxon>Pseudomonadati</taxon>
        <taxon>Pseudomonadota</taxon>
        <taxon>Betaproteobacteria</taxon>
        <taxon>Burkholderiales</taxon>
        <taxon>Comamonadaceae</taxon>
        <taxon>Ottowia</taxon>
    </lineage>
</organism>
<feature type="region of interest" description="Disordered" evidence="2">
    <location>
        <begin position="163"/>
        <end position="183"/>
    </location>
</feature>
<dbReference type="InterPro" id="IPR052019">
    <property type="entry name" value="F420H2_bilvrd_red/Heme_oxyg"/>
</dbReference>
<evidence type="ECO:0000313" key="5">
    <source>
        <dbReference type="Proteomes" id="UP000663903"/>
    </source>
</evidence>
<keyword evidence="1" id="KW-0560">Oxidoreductase</keyword>
<reference evidence="4" key="1">
    <citation type="submission" date="2021-03" db="EMBL/GenBank/DDBJ databases">
        <title>Ottowia sp. 27C isolated from the cloaca of a Giant Asian pond turtle (Heosemys grandis).</title>
        <authorList>
            <person name="Spergser J."/>
            <person name="Busse H.-J."/>
        </authorList>
    </citation>
    <scope>NUCLEOTIDE SEQUENCE</scope>
    <source>
        <strain evidence="4">27C</strain>
    </source>
</reference>
<dbReference type="PANTHER" id="PTHR35176:SF6">
    <property type="entry name" value="HEME OXYGENASE HI_0854-RELATED"/>
    <property type="match status" value="1"/>
</dbReference>
<evidence type="ECO:0000313" key="4">
    <source>
        <dbReference type="EMBL" id="QTD44348.1"/>
    </source>
</evidence>
<dbReference type="GO" id="GO:0070967">
    <property type="term" value="F:coenzyme F420 binding"/>
    <property type="evidence" value="ECO:0007669"/>
    <property type="project" value="TreeGrafter"/>
</dbReference>
<dbReference type="InterPro" id="IPR014419">
    <property type="entry name" value="HutZ"/>
</dbReference>
<accession>A0A975CDA9</accession>
<dbReference type="AlphaFoldDB" id="A0A975CDA9"/>